<sequence length="87" mass="9773">MSDNGKIEASGGRGPSPIRPYLRRPTFIASKEIALSIGANLLDAIEKSINLAHCYDRSMEDRDDEESSPREVVYFKVCEPRLSMHMC</sequence>
<name>A0A4Y2JK78_ARAVE</name>
<dbReference type="EMBL" id="BGPR01003648">
    <property type="protein sequence ID" value="GBM90751.1"/>
    <property type="molecule type" value="Genomic_DNA"/>
</dbReference>
<keyword evidence="3" id="KW-1185">Reference proteome</keyword>
<feature type="region of interest" description="Disordered" evidence="1">
    <location>
        <begin position="1"/>
        <end position="21"/>
    </location>
</feature>
<protein>
    <submittedName>
        <fullName evidence="2">Uncharacterized protein</fullName>
    </submittedName>
</protein>
<evidence type="ECO:0000256" key="1">
    <source>
        <dbReference type="SAM" id="MobiDB-lite"/>
    </source>
</evidence>
<accession>A0A4Y2JK78</accession>
<evidence type="ECO:0000313" key="3">
    <source>
        <dbReference type="Proteomes" id="UP000499080"/>
    </source>
</evidence>
<reference evidence="2 3" key="1">
    <citation type="journal article" date="2019" name="Sci. Rep.">
        <title>Orb-weaving spider Araneus ventricosus genome elucidates the spidroin gene catalogue.</title>
        <authorList>
            <person name="Kono N."/>
            <person name="Nakamura H."/>
            <person name="Ohtoshi R."/>
            <person name="Moran D.A.P."/>
            <person name="Shinohara A."/>
            <person name="Yoshida Y."/>
            <person name="Fujiwara M."/>
            <person name="Mori M."/>
            <person name="Tomita M."/>
            <person name="Arakawa K."/>
        </authorList>
    </citation>
    <scope>NUCLEOTIDE SEQUENCE [LARGE SCALE GENOMIC DNA]</scope>
</reference>
<organism evidence="2 3">
    <name type="scientific">Araneus ventricosus</name>
    <name type="common">Orbweaver spider</name>
    <name type="synonym">Epeira ventricosa</name>
    <dbReference type="NCBI Taxonomy" id="182803"/>
    <lineage>
        <taxon>Eukaryota</taxon>
        <taxon>Metazoa</taxon>
        <taxon>Ecdysozoa</taxon>
        <taxon>Arthropoda</taxon>
        <taxon>Chelicerata</taxon>
        <taxon>Arachnida</taxon>
        <taxon>Araneae</taxon>
        <taxon>Araneomorphae</taxon>
        <taxon>Entelegynae</taxon>
        <taxon>Araneoidea</taxon>
        <taxon>Araneidae</taxon>
        <taxon>Araneus</taxon>
    </lineage>
</organism>
<dbReference type="Proteomes" id="UP000499080">
    <property type="component" value="Unassembled WGS sequence"/>
</dbReference>
<gene>
    <name evidence="2" type="ORF">AVEN_139146_1</name>
</gene>
<evidence type="ECO:0000313" key="2">
    <source>
        <dbReference type="EMBL" id="GBM90751.1"/>
    </source>
</evidence>
<dbReference type="AlphaFoldDB" id="A0A4Y2JK78"/>
<comment type="caution">
    <text evidence="2">The sequence shown here is derived from an EMBL/GenBank/DDBJ whole genome shotgun (WGS) entry which is preliminary data.</text>
</comment>
<proteinExistence type="predicted"/>